<dbReference type="InterPro" id="IPR013096">
    <property type="entry name" value="Cupin_2"/>
</dbReference>
<dbReference type="InterPro" id="IPR011051">
    <property type="entry name" value="RmlC_Cupin_sf"/>
</dbReference>
<accession>K6UNS7</accession>
<dbReference type="SUPFAM" id="SSF51182">
    <property type="entry name" value="RmlC-like cupins"/>
    <property type="match status" value="1"/>
</dbReference>
<reference evidence="2 3" key="1">
    <citation type="submission" date="2012-08" db="EMBL/GenBank/DDBJ databases">
        <title>Whole genome shotgun sequence of Austwickia chelonae NBRC 105200.</title>
        <authorList>
            <person name="Yoshida I."/>
            <person name="Hosoyama A."/>
            <person name="Tsuchikane K."/>
            <person name="Katsumata H."/>
            <person name="Ando Y."/>
            <person name="Ohji S."/>
            <person name="Hamada M."/>
            <person name="Tamura T."/>
            <person name="Yamazoe A."/>
            <person name="Yamazaki S."/>
            <person name="Fujita N."/>
        </authorList>
    </citation>
    <scope>NUCLEOTIDE SEQUENCE [LARGE SCALE GENOMIC DNA]</scope>
    <source>
        <strain evidence="2 3">NBRC 105200</strain>
    </source>
</reference>
<keyword evidence="3" id="KW-1185">Reference proteome</keyword>
<name>K6UNS7_9MICO</name>
<dbReference type="eggNOG" id="COG1917">
    <property type="taxonomic scope" value="Bacteria"/>
</dbReference>
<dbReference type="PANTHER" id="PTHR37694">
    <property type="entry name" value="SLR8022 PROTEIN"/>
    <property type="match status" value="1"/>
</dbReference>
<comment type="caution">
    <text evidence="2">The sequence shown here is derived from an EMBL/GenBank/DDBJ whole genome shotgun (WGS) entry which is preliminary data.</text>
</comment>
<dbReference type="PANTHER" id="PTHR37694:SF1">
    <property type="entry name" value="SLR8022 PROTEIN"/>
    <property type="match status" value="1"/>
</dbReference>
<dbReference type="EMBL" id="BAGZ01000021">
    <property type="protein sequence ID" value="GAB79216.1"/>
    <property type="molecule type" value="Genomic_DNA"/>
</dbReference>
<dbReference type="CDD" id="cd02230">
    <property type="entry name" value="cupin_HP0902-like"/>
    <property type="match status" value="1"/>
</dbReference>
<proteinExistence type="predicted"/>
<dbReference type="InterPro" id="IPR014710">
    <property type="entry name" value="RmlC-like_jellyroll"/>
</dbReference>
<evidence type="ECO:0000259" key="1">
    <source>
        <dbReference type="Pfam" id="PF07883"/>
    </source>
</evidence>
<dbReference type="STRING" id="100225.SAMN05421595_2524"/>
<organism evidence="2 3">
    <name type="scientific">Austwickia chelonae NBRC 105200</name>
    <dbReference type="NCBI Taxonomy" id="1184607"/>
    <lineage>
        <taxon>Bacteria</taxon>
        <taxon>Bacillati</taxon>
        <taxon>Actinomycetota</taxon>
        <taxon>Actinomycetes</taxon>
        <taxon>Micrococcales</taxon>
        <taxon>Dermatophilaceae</taxon>
        <taxon>Austwickia</taxon>
    </lineage>
</organism>
<dbReference type="RefSeq" id="WP_006503973.1">
    <property type="nucleotide sequence ID" value="NZ_BAGZ01000021.1"/>
</dbReference>
<dbReference type="AlphaFoldDB" id="K6UNS7"/>
<evidence type="ECO:0000313" key="2">
    <source>
        <dbReference type="EMBL" id="GAB79216.1"/>
    </source>
</evidence>
<feature type="domain" description="Cupin type-2" evidence="1">
    <location>
        <begin position="43"/>
        <end position="105"/>
    </location>
</feature>
<evidence type="ECO:0000313" key="3">
    <source>
        <dbReference type="Proteomes" id="UP000008495"/>
    </source>
</evidence>
<sequence>MPAPSPLTQSSTHLGLTDALPVVTASTTSRVVLDNEKLRVVNFTFDAGQELTEHSTPRAVVCHLTAGRMHFTVDGTTHLLDSGDMIYLAPDAPHALTAETPCRLTLTMVDVDRPRTATDE</sequence>
<dbReference type="Proteomes" id="UP000008495">
    <property type="component" value="Unassembled WGS sequence"/>
</dbReference>
<dbReference type="Pfam" id="PF07883">
    <property type="entry name" value="Cupin_2"/>
    <property type="match status" value="1"/>
</dbReference>
<dbReference type="Gene3D" id="2.60.120.10">
    <property type="entry name" value="Jelly Rolls"/>
    <property type="match status" value="1"/>
</dbReference>
<protein>
    <recommendedName>
        <fullName evidence="1">Cupin type-2 domain-containing protein</fullName>
    </recommendedName>
</protein>
<gene>
    <name evidence="2" type="ORF">AUCHE_21_00420</name>
</gene>
<dbReference type="OrthoDB" id="1121052at2"/>